<dbReference type="KEGG" id="ppi:YSA_11267"/>
<protein>
    <submittedName>
        <fullName evidence="1">Uncharacterized protein</fullName>
    </submittedName>
</protein>
<accession>I3V563</accession>
<dbReference type="Proteomes" id="UP000005268">
    <property type="component" value="Chromosome"/>
</dbReference>
<sequence length="48" mass="5593">MPANALASGFWLTLDQVSWRQIPRIKPTLNNTFAITVPIKLRWPLRYP</sequence>
<dbReference type="AlphaFoldDB" id="I3V563"/>
<evidence type="ECO:0000313" key="2">
    <source>
        <dbReference type="Proteomes" id="UP000005268"/>
    </source>
</evidence>
<dbReference type="HOGENOM" id="CLU_3156859_0_0_6"/>
<reference evidence="1 2" key="1">
    <citation type="journal article" date="2012" name="J. Bacteriol.">
        <title>Complete Genome Sequence of the Naphthalene-Degrading Pseudomonas putida Strain ND6.</title>
        <authorList>
            <person name="Li S."/>
            <person name="Zhao H."/>
            <person name="Li Y."/>
            <person name="Niu S."/>
            <person name="Cai B."/>
        </authorList>
    </citation>
    <scope>NUCLEOTIDE SEQUENCE [LARGE SCALE GENOMIC DNA]</scope>
    <source>
        <strain evidence="1 2">ND6</strain>
    </source>
</reference>
<organism evidence="1 2">
    <name type="scientific">Pseudomonas putida ND6</name>
    <dbReference type="NCBI Taxonomy" id="231023"/>
    <lineage>
        <taxon>Bacteria</taxon>
        <taxon>Pseudomonadati</taxon>
        <taxon>Pseudomonadota</taxon>
        <taxon>Gammaproteobacteria</taxon>
        <taxon>Pseudomonadales</taxon>
        <taxon>Pseudomonadaceae</taxon>
        <taxon>Pseudomonas</taxon>
    </lineage>
</organism>
<evidence type="ECO:0000313" key="1">
    <source>
        <dbReference type="EMBL" id="AFK72884.1"/>
    </source>
</evidence>
<proteinExistence type="predicted"/>
<dbReference type="EMBL" id="CP003588">
    <property type="protein sequence ID" value="AFK72884.1"/>
    <property type="molecule type" value="Genomic_DNA"/>
</dbReference>
<gene>
    <name evidence="1" type="ORF">YSA_11267</name>
</gene>
<name>I3V563_PSEPU</name>